<dbReference type="InterPro" id="IPR050231">
    <property type="entry name" value="Iron_ascorbate_oxido_reductase"/>
</dbReference>
<dbReference type="PROSITE" id="PS51471">
    <property type="entry name" value="FE2OG_OXY"/>
    <property type="match status" value="1"/>
</dbReference>
<dbReference type="InterPro" id="IPR005123">
    <property type="entry name" value="Oxoglu/Fe-dep_dioxygenase_dom"/>
</dbReference>
<evidence type="ECO:0000256" key="3">
    <source>
        <dbReference type="RuleBase" id="RU003682"/>
    </source>
</evidence>
<dbReference type="GO" id="GO:0046872">
    <property type="term" value="F:metal ion binding"/>
    <property type="evidence" value="ECO:0007669"/>
    <property type="project" value="UniProtKB-KW"/>
</dbReference>
<dbReference type="Pfam" id="PF03171">
    <property type="entry name" value="2OG-FeII_Oxy"/>
    <property type="match status" value="1"/>
</dbReference>
<evidence type="ECO:0000256" key="2">
    <source>
        <dbReference type="ARBA" id="ARBA00023194"/>
    </source>
</evidence>
<keyword evidence="2" id="KW-0045">Antibiotic biosynthesis</keyword>
<keyword evidence="3" id="KW-0560">Oxidoreductase</keyword>
<evidence type="ECO:0000313" key="4">
    <source>
        <dbReference type="EMBL" id="TYQ08539.1"/>
    </source>
</evidence>
<sequence length="325" mass="36879">MTYEMTELNRESRMGGLGTETTDREVRRIDLSDFENRRSEIADELWSAATDIGFFQVVNHGIDIGEVRKAFAATENFFALPDEVKARYPLKKGFNSGWESMSQVRPSIGTPDQKESYQVTRPHMGDLWPTDDELEGFRETILDFEARCWGVAMALLSCFADKLGFERDFFAKAHDPSVTSYQSTLRLLHYFPLAPDADVAGMWRAGAHTDFDCLTLLFQRDGQGGLQLCPGKEMEAQEWTSVEPAEEAITCNIGDMLMRWSDDVLPSNFHRVKSPGLNDYRGPRYSLAFFAQANRDIMIEGPAGKYPPITAEDYLYQRVNANFAR</sequence>
<dbReference type="PANTHER" id="PTHR47990">
    <property type="entry name" value="2-OXOGLUTARATE (2OG) AND FE(II)-DEPENDENT OXYGENASE SUPERFAMILY PROTEIN-RELATED"/>
    <property type="match status" value="1"/>
</dbReference>
<proteinExistence type="inferred from homology"/>
<keyword evidence="4" id="KW-0223">Dioxygenase</keyword>
<name>A0A652YXY4_NOCGL</name>
<dbReference type="InterPro" id="IPR027443">
    <property type="entry name" value="IPNS-like_sf"/>
</dbReference>
<comment type="caution">
    <text evidence="4">The sequence shown here is derived from an EMBL/GenBank/DDBJ whole genome shotgun (WGS) entry which is preliminary data.</text>
</comment>
<accession>A0A652YXY4</accession>
<dbReference type="InterPro" id="IPR044861">
    <property type="entry name" value="IPNS-like_FE2OG_OXY"/>
</dbReference>
<gene>
    <name evidence="4" type="ORF">FNL38_101912</name>
</gene>
<dbReference type="GO" id="GO:0017000">
    <property type="term" value="P:antibiotic biosynthetic process"/>
    <property type="evidence" value="ECO:0007669"/>
    <property type="project" value="UniProtKB-KW"/>
</dbReference>
<comment type="similarity">
    <text evidence="3">Belongs to the iron/ascorbate-dependent oxidoreductase family.</text>
</comment>
<organism evidence="4">
    <name type="scientific">Nocardia globerula</name>
    <dbReference type="NCBI Taxonomy" id="1818"/>
    <lineage>
        <taxon>Bacteria</taxon>
        <taxon>Bacillati</taxon>
        <taxon>Actinomycetota</taxon>
        <taxon>Actinomycetes</taxon>
        <taxon>Mycobacteriales</taxon>
        <taxon>Nocardiaceae</taxon>
        <taxon>Nocardia</taxon>
    </lineage>
</organism>
<keyword evidence="3" id="KW-0408">Iron</keyword>
<dbReference type="InterPro" id="IPR026992">
    <property type="entry name" value="DIOX_N"/>
</dbReference>
<dbReference type="Pfam" id="PF14226">
    <property type="entry name" value="DIOX_N"/>
    <property type="match status" value="1"/>
</dbReference>
<evidence type="ECO:0000256" key="1">
    <source>
        <dbReference type="ARBA" id="ARBA00004792"/>
    </source>
</evidence>
<dbReference type="SUPFAM" id="SSF51197">
    <property type="entry name" value="Clavaminate synthase-like"/>
    <property type="match status" value="1"/>
</dbReference>
<reference evidence="4" key="1">
    <citation type="submission" date="2019-07" db="EMBL/GenBank/DDBJ databases">
        <title>Genomic Encyclopedia of Type Strains, Phase IV (KMG-IV): sequencing the most valuable type-strain genomes for metagenomic binning, comparative biology and taxonomic classification.</title>
        <authorList>
            <person name="Goeker M."/>
        </authorList>
    </citation>
    <scope>NUCLEOTIDE SEQUENCE</scope>
    <source>
        <strain evidence="4">DSM 44596</strain>
    </source>
</reference>
<dbReference type="AlphaFoldDB" id="A0A652YXY4"/>
<dbReference type="GO" id="GO:0051213">
    <property type="term" value="F:dioxygenase activity"/>
    <property type="evidence" value="ECO:0007669"/>
    <property type="project" value="UniProtKB-KW"/>
</dbReference>
<dbReference type="EMBL" id="VNIQ01000001">
    <property type="protein sequence ID" value="TYQ08539.1"/>
    <property type="molecule type" value="Genomic_DNA"/>
</dbReference>
<dbReference type="Gene3D" id="2.60.120.330">
    <property type="entry name" value="B-lactam Antibiotic, Isopenicillin N Synthase, Chain"/>
    <property type="match status" value="1"/>
</dbReference>
<protein>
    <submittedName>
        <fullName evidence="4">Isopenicillin N synthase-like dioxygenase</fullName>
    </submittedName>
</protein>
<keyword evidence="3" id="KW-0479">Metal-binding</keyword>
<comment type="pathway">
    <text evidence="1">Antibiotic biosynthesis.</text>
</comment>